<dbReference type="PANTHER" id="PTHR22807:SF53">
    <property type="entry name" value="RIBOSOMAL RNA SMALL SUBUNIT METHYLTRANSFERASE B-RELATED"/>
    <property type="match status" value="1"/>
</dbReference>
<protein>
    <submittedName>
        <fullName evidence="8">RsmB/NOP family class I SAM-dependent RNA methyltransferase</fullName>
    </submittedName>
</protein>
<dbReference type="GO" id="GO:0001510">
    <property type="term" value="P:RNA methylation"/>
    <property type="evidence" value="ECO:0007669"/>
    <property type="project" value="InterPro"/>
</dbReference>
<evidence type="ECO:0000313" key="8">
    <source>
        <dbReference type="EMBL" id="TVO59751.1"/>
    </source>
</evidence>
<dbReference type="InterPro" id="IPR001678">
    <property type="entry name" value="MeTrfase_RsmB-F_NOP2_dom"/>
</dbReference>
<evidence type="ECO:0000256" key="2">
    <source>
        <dbReference type="ARBA" id="ARBA00022603"/>
    </source>
</evidence>
<dbReference type="AlphaFoldDB" id="A0A557R3M0"/>
<feature type="binding site" evidence="6">
    <location>
        <position position="234"/>
    </location>
    <ligand>
        <name>S-adenosyl-L-methionine</name>
        <dbReference type="ChEBI" id="CHEBI:59789"/>
    </ligand>
</feature>
<dbReference type="GO" id="GO:0003723">
    <property type="term" value="F:RNA binding"/>
    <property type="evidence" value="ECO:0007669"/>
    <property type="project" value="UniProtKB-UniRule"/>
</dbReference>
<feature type="binding site" evidence="6">
    <location>
        <position position="281"/>
    </location>
    <ligand>
        <name>S-adenosyl-L-methionine</name>
        <dbReference type="ChEBI" id="CHEBI:59789"/>
    </ligand>
</feature>
<sequence length="400" mass="42810">MSAPLPAVLHQHTARLLDQLLQFAHPADATVQQYFRKNTALGSRDRARVADAVFGCLRHLRRVRHAAGEGASADALVAAWTGGAWAAIDPATLSPAERADLPDWLMERWPWPAGEVASAVAEAFNQPAPLDLRVNIVKAKRDAVQAALAAAGIETVAGRWAPHALRVVGKPALQRHPLMVDGSIEVQDEGSQLLGQLLGARRGEQIVDFCAGAGGKSLQIGAQMRNTGRVHAFDVSAGRLSELAQRAKRAALGNVQPMAIRDENDVRLSRLAGKVDRVLVDAPCSGLGTLRRNPDLKWRQGPEQLAEKAVLQGAILTAAARLVKPGGVLVYATCSMMAEENMGVVDAFLSEHPDFTIEPALAALAKQGVELPDNGRSTLLLDPFHHDTDGFFAARMVRCA</sequence>
<evidence type="ECO:0000256" key="3">
    <source>
        <dbReference type="ARBA" id="ARBA00022679"/>
    </source>
</evidence>
<feature type="binding site" evidence="6">
    <location>
        <position position="262"/>
    </location>
    <ligand>
        <name>S-adenosyl-L-methionine</name>
        <dbReference type="ChEBI" id="CHEBI:59789"/>
    </ligand>
</feature>
<dbReference type="SUPFAM" id="SSF53335">
    <property type="entry name" value="S-adenosyl-L-methionine-dependent methyltransferases"/>
    <property type="match status" value="1"/>
</dbReference>
<dbReference type="EMBL" id="VMNK01000001">
    <property type="protein sequence ID" value="TVO59751.1"/>
    <property type="molecule type" value="Genomic_DNA"/>
</dbReference>
<comment type="caution">
    <text evidence="8">The sequence shown here is derived from an EMBL/GenBank/DDBJ whole genome shotgun (WGS) entry which is preliminary data.</text>
</comment>
<feature type="active site" description="Nucleophile" evidence="6">
    <location>
        <position position="334"/>
    </location>
</feature>
<evidence type="ECO:0000256" key="4">
    <source>
        <dbReference type="ARBA" id="ARBA00022691"/>
    </source>
</evidence>
<dbReference type="PROSITE" id="PS01153">
    <property type="entry name" value="NOL1_NOP2_SUN"/>
    <property type="match status" value="1"/>
</dbReference>
<dbReference type="Pfam" id="PF01189">
    <property type="entry name" value="Methyltr_RsmB-F"/>
    <property type="match status" value="1"/>
</dbReference>
<dbReference type="PRINTS" id="PR02008">
    <property type="entry name" value="RCMTFAMILY"/>
</dbReference>
<evidence type="ECO:0000256" key="6">
    <source>
        <dbReference type="PROSITE-ProRule" id="PRU01023"/>
    </source>
</evidence>
<keyword evidence="5 6" id="KW-0694">RNA-binding</keyword>
<evidence type="ECO:0000256" key="1">
    <source>
        <dbReference type="ARBA" id="ARBA00007494"/>
    </source>
</evidence>
<dbReference type="InterPro" id="IPR049560">
    <property type="entry name" value="MeTrfase_RsmB-F_NOP2_cat"/>
</dbReference>
<evidence type="ECO:0000256" key="5">
    <source>
        <dbReference type="ARBA" id="ARBA00022884"/>
    </source>
</evidence>
<dbReference type="CDD" id="cd02440">
    <property type="entry name" value="AdoMet_MTases"/>
    <property type="match status" value="1"/>
</dbReference>
<dbReference type="GO" id="GO:0008173">
    <property type="term" value="F:RNA methyltransferase activity"/>
    <property type="evidence" value="ECO:0007669"/>
    <property type="project" value="InterPro"/>
</dbReference>
<dbReference type="InterPro" id="IPR054728">
    <property type="entry name" value="RsmB-like_ferredoxin"/>
</dbReference>
<dbReference type="InterPro" id="IPR029063">
    <property type="entry name" value="SAM-dependent_MTases_sf"/>
</dbReference>
<keyword evidence="3 6" id="KW-0808">Transferase</keyword>
<comment type="caution">
    <text evidence="6">Lacks conserved residue(s) required for the propagation of feature annotation.</text>
</comment>
<name>A0A557R3M0_9RHOO</name>
<dbReference type="RefSeq" id="WP_144307758.1">
    <property type="nucleotide sequence ID" value="NZ_VMNK01000001.1"/>
</dbReference>
<organism evidence="8 9">
    <name type="scientific">Denitromonas halophila</name>
    <dbReference type="NCBI Taxonomy" id="1629404"/>
    <lineage>
        <taxon>Bacteria</taxon>
        <taxon>Pseudomonadati</taxon>
        <taxon>Pseudomonadota</taxon>
        <taxon>Betaproteobacteria</taxon>
        <taxon>Rhodocyclales</taxon>
        <taxon>Zoogloeaceae</taxon>
        <taxon>Denitromonas</taxon>
    </lineage>
</organism>
<evidence type="ECO:0000259" key="7">
    <source>
        <dbReference type="PROSITE" id="PS51686"/>
    </source>
</evidence>
<keyword evidence="2 6" id="KW-0489">Methyltransferase</keyword>
<dbReference type="InterPro" id="IPR018314">
    <property type="entry name" value="RsmB/NOL1/NOP2-like_CS"/>
</dbReference>
<dbReference type="PANTHER" id="PTHR22807">
    <property type="entry name" value="NOP2 YEAST -RELATED NOL1/NOP2/FMU SUN DOMAIN-CONTAINING"/>
    <property type="match status" value="1"/>
</dbReference>
<dbReference type="OrthoDB" id="9810297at2"/>
<dbReference type="Gene3D" id="3.40.50.150">
    <property type="entry name" value="Vaccinia Virus protein VP39"/>
    <property type="match status" value="1"/>
</dbReference>
<keyword evidence="4 6" id="KW-0949">S-adenosyl-L-methionine</keyword>
<gene>
    <name evidence="8" type="ORF">FHP91_00590</name>
</gene>
<proteinExistence type="inferred from homology"/>
<dbReference type="Pfam" id="PF22458">
    <property type="entry name" value="RsmF-B_ferredox"/>
    <property type="match status" value="1"/>
</dbReference>
<comment type="similarity">
    <text evidence="1 6">Belongs to the class I-like SAM-binding methyltransferase superfamily. RsmB/NOP family.</text>
</comment>
<evidence type="ECO:0000313" key="9">
    <source>
        <dbReference type="Proteomes" id="UP000319502"/>
    </source>
</evidence>
<dbReference type="PROSITE" id="PS51686">
    <property type="entry name" value="SAM_MT_RSMB_NOP"/>
    <property type="match status" value="1"/>
</dbReference>
<dbReference type="InterPro" id="IPR023267">
    <property type="entry name" value="RCMT"/>
</dbReference>
<dbReference type="Proteomes" id="UP000319502">
    <property type="component" value="Unassembled WGS sequence"/>
</dbReference>
<reference evidence="8 9" key="1">
    <citation type="submission" date="2019-07" db="EMBL/GenBank/DDBJ databases">
        <title>The pathways for chlorine oxyanion respiration interact through the shared metabolite chlorate.</title>
        <authorList>
            <person name="Barnum T.P."/>
            <person name="Cheng Y."/>
            <person name="Hill K.A."/>
            <person name="Lucas L.N."/>
            <person name="Carlson H.K."/>
            <person name="Coates J.D."/>
        </authorList>
    </citation>
    <scope>NUCLEOTIDE SEQUENCE [LARGE SCALE GENOMIC DNA]</scope>
    <source>
        <strain evidence="8 9">SFB-3</strain>
    </source>
</reference>
<accession>A0A557R3M0</accession>
<keyword evidence="9" id="KW-1185">Reference proteome</keyword>
<feature type="domain" description="SAM-dependent MTase RsmB/NOP-type" evidence="7">
    <location>
        <begin position="120"/>
        <end position="399"/>
    </location>
</feature>